<proteinExistence type="predicted"/>
<dbReference type="Gramene" id="Bra015240.1">
    <property type="protein sequence ID" value="Bra015240.1-P"/>
    <property type="gene ID" value="Bra015240"/>
</dbReference>
<accession>M4DFG7</accession>
<keyword evidence="3" id="KW-1185">Reference proteome</keyword>
<protein>
    <recommendedName>
        <fullName evidence="4">BUB1 N-terminal domain-containing protein</fullName>
    </recommendedName>
</protein>
<dbReference type="InterPro" id="IPR015661">
    <property type="entry name" value="Bub1/Mad3"/>
</dbReference>
<dbReference type="HOGENOM" id="CLU_109548_0_0_1"/>
<dbReference type="Proteomes" id="UP000011750">
    <property type="component" value="Chromosome A10"/>
</dbReference>
<dbReference type="AlphaFoldDB" id="M4DFG7"/>
<sequence>MEYKGKVKTANEIFNLGISRNAKPVEKLNDAYKKFMEPKENDLPSRSFGTVLSRGDNSNTGRQALGPQEKRTNLNHSSKAPLAVYKDTITGDQTESDKSKPEFGSWLMLGGRAEKNTENNALPGKWAAFKVPQKPIVRTAASSFEVFVDEEECTDSEGVEKRKKIETISPSSSNVLPLNDGREIKKETELTLGVQRIVEDPSVLVATYEGTHNHLGPTLLKGMLQDKLDQAL</sequence>
<feature type="region of interest" description="Disordered" evidence="1">
    <location>
        <begin position="37"/>
        <end position="102"/>
    </location>
</feature>
<dbReference type="STRING" id="51351.M4DFG7"/>
<reference evidence="2 3" key="1">
    <citation type="journal article" date="2011" name="Nat. Genet.">
        <title>The genome of the mesopolyploid crop species Brassica rapa.</title>
        <authorList>
            <consortium name="Brassica rapa Genome Sequencing Project Consortium"/>
            <person name="Wang X."/>
            <person name="Wang H."/>
            <person name="Wang J."/>
            <person name="Sun R."/>
            <person name="Wu J."/>
            <person name="Liu S."/>
            <person name="Bai Y."/>
            <person name="Mun J.H."/>
            <person name="Bancroft I."/>
            <person name="Cheng F."/>
            <person name="Huang S."/>
            <person name="Li X."/>
            <person name="Hua W."/>
            <person name="Wang J."/>
            <person name="Wang X."/>
            <person name="Freeling M."/>
            <person name="Pires J.C."/>
            <person name="Paterson A.H."/>
            <person name="Chalhoub B."/>
            <person name="Wang B."/>
            <person name="Hayward A."/>
            <person name="Sharpe A.G."/>
            <person name="Park B.S."/>
            <person name="Weisshaar B."/>
            <person name="Liu B."/>
            <person name="Li B."/>
            <person name="Liu B."/>
            <person name="Tong C."/>
            <person name="Song C."/>
            <person name="Duran C."/>
            <person name="Peng C."/>
            <person name="Geng C."/>
            <person name="Koh C."/>
            <person name="Lin C."/>
            <person name="Edwards D."/>
            <person name="Mu D."/>
            <person name="Shen D."/>
            <person name="Soumpourou E."/>
            <person name="Li F."/>
            <person name="Fraser F."/>
            <person name="Conant G."/>
            <person name="Lassalle G."/>
            <person name="King G.J."/>
            <person name="Bonnema G."/>
            <person name="Tang H."/>
            <person name="Wang H."/>
            <person name="Belcram H."/>
            <person name="Zhou H."/>
            <person name="Hirakawa H."/>
            <person name="Abe H."/>
            <person name="Guo H."/>
            <person name="Wang H."/>
            <person name="Jin H."/>
            <person name="Parkin I.A."/>
            <person name="Batley J."/>
            <person name="Kim J.S."/>
            <person name="Just J."/>
            <person name="Li J."/>
            <person name="Xu J."/>
            <person name="Deng J."/>
            <person name="Kim J.A."/>
            <person name="Li J."/>
            <person name="Yu J."/>
            <person name="Meng J."/>
            <person name="Wang J."/>
            <person name="Min J."/>
            <person name="Poulain J."/>
            <person name="Wang J."/>
            <person name="Hatakeyama K."/>
            <person name="Wu K."/>
            <person name="Wang L."/>
            <person name="Fang L."/>
            <person name="Trick M."/>
            <person name="Links M.G."/>
            <person name="Zhao M."/>
            <person name="Jin M."/>
            <person name="Ramchiary N."/>
            <person name="Drou N."/>
            <person name="Berkman P.J."/>
            <person name="Cai Q."/>
            <person name="Huang Q."/>
            <person name="Li R."/>
            <person name="Tabata S."/>
            <person name="Cheng S."/>
            <person name="Zhang S."/>
            <person name="Zhang S."/>
            <person name="Huang S."/>
            <person name="Sato S."/>
            <person name="Sun S."/>
            <person name="Kwon S.J."/>
            <person name="Choi S.R."/>
            <person name="Lee T.H."/>
            <person name="Fan W."/>
            <person name="Zhao X."/>
            <person name="Tan X."/>
            <person name="Xu X."/>
            <person name="Wang Y."/>
            <person name="Qiu Y."/>
            <person name="Yin Y."/>
            <person name="Li Y."/>
            <person name="Du Y."/>
            <person name="Liao Y."/>
            <person name="Lim Y."/>
            <person name="Narusaka Y."/>
            <person name="Wang Y."/>
            <person name="Wang Z."/>
            <person name="Li Z."/>
            <person name="Wang Z."/>
            <person name="Xiong Z."/>
            <person name="Zhang Z."/>
        </authorList>
    </citation>
    <scope>NUCLEOTIDE SEQUENCE [LARGE SCALE GENOMIC DNA]</scope>
    <source>
        <strain evidence="2 3">cv. Chiifu-401-42</strain>
    </source>
</reference>
<dbReference type="GO" id="GO:0007094">
    <property type="term" value="P:mitotic spindle assembly checkpoint signaling"/>
    <property type="evidence" value="ECO:0007669"/>
    <property type="project" value="InterPro"/>
</dbReference>
<dbReference type="eggNOG" id="KOG1166">
    <property type="taxonomic scope" value="Eukaryota"/>
</dbReference>
<dbReference type="Gene3D" id="1.25.40.430">
    <property type="match status" value="1"/>
</dbReference>
<dbReference type="PANTHER" id="PTHR14030">
    <property type="entry name" value="MITOTIC CHECKPOINT SERINE/THREONINE-PROTEIN KINASE BUB1"/>
    <property type="match status" value="1"/>
</dbReference>
<organism evidence="2 3">
    <name type="scientific">Brassica campestris</name>
    <name type="common">Field mustard</name>
    <dbReference type="NCBI Taxonomy" id="3711"/>
    <lineage>
        <taxon>Eukaryota</taxon>
        <taxon>Viridiplantae</taxon>
        <taxon>Streptophyta</taxon>
        <taxon>Embryophyta</taxon>
        <taxon>Tracheophyta</taxon>
        <taxon>Spermatophyta</taxon>
        <taxon>Magnoliopsida</taxon>
        <taxon>eudicotyledons</taxon>
        <taxon>Gunneridae</taxon>
        <taxon>Pentapetalae</taxon>
        <taxon>rosids</taxon>
        <taxon>malvids</taxon>
        <taxon>Brassicales</taxon>
        <taxon>Brassicaceae</taxon>
        <taxon>Brassiceae</taxon>
        <taxon>Brassica</taxon>
    </lineage>
</organism>
<reference evidence="2" key="3">
    <citation type="submission" date="2023-03" db="UniProtKB">
        <authorList>
            <consortium name="EnsemblPlants"/>
        </authorList>
    </citation>
    <scope>IDENTIFICATION</scope>
    <source>
        <strain evidence="2">cv. Chiifu-401-42</strain>
    </source>
</reference>
<evidence type="ECO:0000256" key="1">
    <source>
        <dbReference type="SAM" id="MobiDB-lite"/>
    </source>
</evidence>
<name>M4DFG7_BRACM</name>
<evidence type="ECO:0000313" key="3">
    <source>
        <dbReference type="Proteomes" id="UP000011750"/>
    </source>
</evidence>
<dbReference type="OMA" id="KNESGCY"/>
<evidence type="ECO:0000313" key="2">
    <source>
        <dbReference type="EnsemblPlants" id="Bra015240.1-P"/>
    </source>
</evidence>
<dbReference type="InParanoid" id="M4DFG7"/>
<feature type="compositionally biased region" description="Polar residues" evidence="1">
    <location>
        <begin position="47"/>
        <end position="62"/>
    </location>
</feature>
<dbReference type="PANTHER" id="PTHR14030:SF19">
    <property type="entry name" value="MITOTIC SPINDLE CHECKPOINT PROTEIN BUBR1"/>
    <property type="match status" value="1"/>
</dbReference>
<dbReference type="EnsemblPlants" id="Bra015240.1">
    <property type="protein sequence ID" value="Bra015240.1-P"/>
    <property type="gene ID" value="Bra015240"/>
</dbReference>
<reference evidence="2 3" key="2">
    <citation type="journal article" date="2018" name="Hortic Res">
        <title>Improved Brassica rapa reference genome by single-molecule sequencing and chromosome conformation capture technologies.</title>
        <authorList>
            <person name="Zhang L."/>
            <person name="Cai X."/>
            <person name="Wu J."/>
            <person name="Liu M."/>
            <person name="Grob S."/>
            <person name="Cheng F."/>
            <person name="Liang J."/>
            <person name="Cai C."/>
            <person name="Liu Z."/>
            <person name="Liu B."/>
            <person name="Wang F."/>
            <person name="Li S."/>
            <person name="Liu F."/>
            <person name="Li X."/>
            <person name="Cheng L."/>
            <person name="Yang W."/>
            <person name="Li M.H."/>
            <person name="Grossniklaus U."/>
            <person name="Zheng H."/>
            <person name="Wang X."/>
        </authorList>
    </citation>
    <scope>NUCLEOTIDE SEQUENCE [LARGE SCALE GENOMIC DNA]</scope>
    <source>
        <strain evidence="2 3">cv. Chiifu-401-42</strain>
    </source>
</reference>
<evidence type="ECO:0008006" key="4">
    <source>
        <dbReference type="Google" id="ProtNLM"/>
    </source>
</evidence>